<organism evidence="2 3">
    <name type="scientific">Halalkalibaculum roseum</name>
    <dbReference type="NCBI Taxonomy" id="2709311"/>
    <lineage>
        <taxon>Bacteria</taxon>
        <taxon>Pseudomonadati</taxon>
        <taxon>Balneolota</taxon>
        <taxon>Balneolia</taxon>
        <taxon>Balneolales</taxon>
        <taxon>Balneolaceae</taxon>
        <taxon>Halalkalibaculum</taxon>
    </lineage>
</organism>
<keyword evidence="3" id="KW-1185">Reference proteome</keyword>
<dbReference type="EMBL" id="JAALLT010000002">
    <property type="protein sequence ID" value="NGP76619.1"/>
    <property type="molecule type" value="Genomic_DNA"/>
</dbReference>
<protein>
    <submittedName>
        <fullName evidence="2">RnfABCDGE type electron transport complex subunit D</fullName>
    </submittedName>
</protein>
<feature type="transmembrane region" description="Helical" evidence="1">
    <location>
        <begin position="124"/>
        <end position="144"/>
    </location>
</feature>
<evidence type="ECO:0000256" key="1">
    <source>
        <dbReference type="SAM" id="Phobius"/>
    </source>
</evidence>
<dbReference type="RefSeq" id="WP_165141113.1">
    <property type="nucleotide sequence ID" value="NZ_JAALLT010000002.1"/>
</dbReference>
<feature type="transmembrane region" description="Helical" evidence="1">
    <location>
        <begin position="85"/>
        <end position="112"/>
    </location>
</feature>
<name>A0A6M1SNI7_9BACT</name>
<evidence type="ECO:0000313" key="3">
    <source>
        <dbReference type="Proteomes" id="UP000473278"/>
    </source>
</evidence>
<accession>A0A6M1SNI7</accession>
<comment type="caution">
    <text evidence="2">The sequence shown here is derived from an EMBL/GenBank/DDBJ whole genome shotgun (WGS) entry which is preliminary data.</text>
</comment>
<keyword evidence="1" id="KW-0472">Membrane</keyword>
<dbReference type="Proteomes" id="UP000473278">
    <property type="component" value="Unassembled WGS sequence"/>
</dbReference>
<dbReference type="AlphaFoldDB" id="A0A6M1SNI7"/>
<feature type="transmembrane region" description="Helical" evidence="1">
    <location>
        <begin position="176"/>
        <end position="193"/>
    </location>
</feature>
<keyword evidence="1" id="KW-0812">Transmembrane</keyword>
<gene>
    <name evidence="2" type="ORF">G3570_08240</name>
</gene>
<sequence>MQQQSEKELKQQEGFLSKWDLDGLEYKKKYTPSLLITAILFGAHFSFGILESFGMLMTAIGASFITEAVLHRLVVGKWRNMSSAYISGISVGILVRSPFLWPYALCAMISIASKYVLRFRDQHLWNPSNFGIVAILVLAPGSVAGLSVQWGNNIWAMLVIWIIGSVSIYKLRRFHICGTYVASFFLFALLRSWMTGDPFFAEISPITGPMYQLFVFFMITDPKTTVKSKKWQYVFAFSVAFAEFFFRLGEAVYAPFYALFVVGPIFLLVEMWWEGRKQESLNKQEAALAG</sequence>
<feature type="transmembrane region" description="Helical" evidence="1">
    <location>
        <begin position="254"/>
        <end position="273"/>
    </location>
</feature>
<proteinExistence type="predicted"/>
<reference evidence="2 3" key="1">
    <citation type="submission" date="2020-02" db="EMBL/GenBank/DDBJ databases">
        <title>Balneolaceae bacterium YR4-1, complete genome.</title>
        <authorList>
            <person name="Li Y."/>
            <person name="Wu S."/>
        </authorList>
    </citation>
    <scope>NUCLEOTIDE SEQUENCE [LARGE SCALE GENOMIC DNA]</scope>
    <source>
        <strain evidence="2 3">YR4-1</strain>
    </source>
</reference>
<feature type="transmembrane region" description="Helical" evidence="1">
    <location>
        <begin position="34"/>
        <end position="65"/>
    </location>
</feature>
<evidence type="ECO:0000313" key="2">
    <source>
        <dbReference type="EMBL" id="NGP76619.1"/>
    </source>
</evidence>
<feature type="transmembrane region" description="Helical" evidence="1">
    <location>
        <begin position="150"/>
        <end position="169"/>
    </location>
</feature>
<keyword evidence="1" id="KW-1133">Transmembrane helix</keyword>